<dbReference type="EMBL" id="PKPP01003380">
    <property type="protein sequence ID" value="PWA69698.1"/>
    <property type="molecule type" value="Genomic_DNA"/>
</dbReference>
<evidence type="ECO:0000313" key="2">
    <source>
        <dbReference type="EMBL" id="PWA69698.1"/>
    </source>
</evidence>
<feature type="region of interest" description="Disordered" evidence="1">
    <location>
        <begin position="1"/>
        <end position="65"/>
    </location>
</feature>
<name>A0A2U1N868_ARTAN</name>
<keyword evidence="3" id="KW-1185">Reference proteome</keyword>
<dbReference type="AlphaFoldDB" id="A0A2U1N868"/>
<sequence length="248" mass="28034">MSTPSNPSNTNASRSLNTVTHKNDGETNLLEKPTTQYATQFPDQSETQEKNKAEKQEKPKGVIGHAIPVSKTPVVNIVSGDTDANEQVIPHYMKIAGLHVSGCERTPLLYTKMIWRSIRLLEVSTYFRLPSDIPLIVVIVPDSMHAPVNKNTLHRNDMASRSPTRVDDCEDFETYVESVGLMYYKDLKQRLMKQSVLRVIQIHKGSRGRRALELNHKWRGNEAVPVENKEQDDCMESLDGAYSKWVGT</sequence>
<evidence type="ECO:0000313" key="3">
    <source>
        <dbReference type="Proteomes" id="UP000245207"/>
    </source>
</evidence>
<accession>A0A2U1N868</accession>
<proteinExistence type="predicted"/>
<protein>
    <submittedName>
        <fullName evidence="2">Uncharacterized protein</fullName>
    </submittedName>
</protein>
<feature type="compositionally biased region" description="Low complexity" evidence="1">
    <location>
        <begin position="1"/>
        <end position="11"/>
    </location>
</feature>
<organism evidence="2 3">
    <name type="scientific">Artemisia annua</name>
    <name type="common">Sweet wormwood</name>
    <dbReference type="NCBI Taxonomy" id="35608"/>
    <lineage>
        <taxon>Eukaryota</taxon>
        <taxon>Viridiplantae</taxon>
        <taxon>Streptophyta</taxon>
        <taxon>Embryophyta</taxon>
        <taxon>Tracheophyta</taxon>
        <taxon>Spermatophyta</taxon>
        <taxon>Magnoliopsida</taxon>
        <taxon>eudicotyledons</taxon>
        <taxon>Gunneridae</taxon>
        <taxon>Pentapetalae</taxon>
        <taxon>asterids</taxon>
        <taxon>campanulids</taxon>
        <taxon>Asterales</taxon>
        <taxon>Asteraceae</taxon>
        <taxon>Asteroideae</taxon>
        <taxon>Anthemideae</taxon>
        <taxon>Artemisiinae</taxon>
        <taxon>Artemisia</taxon>
    </lineage>
</organism>
<dbReference type="OrthoDB" id="1750835at2759"/>
<comment type="caution">
    <text evidence="2">The sequence shown here is derived from an EMBL/GenBank/DDBJ whole genome shotgun (WGS) entry which is preliminary data.</text>
</comment>
<dbReference type="Proteomes" id="UP000245207">
    <property type="component" value="Unassembled WGS sequence"/>
</dbReference>
<evidence type="ECO:0000256" key="1">
    <source>
        <dbReference type="SAM" id="MobiDB-lite"/>
    </source>
</evidence>
<feature type="compositionally biased region" description="Polar residues" evidence="1">
    <location>
        <begin position="33"/>
        <end position="45"/>
    </location>
</feature>
<feature type="compositionally biased region" description="Basic and acidic residues" evidence="1">
    <location>
        <begin position="47"/>
        <end position="60"/>
    </location>
</feature>
<dbReference type="STRING" id="35608.A0A2U1N868"/>
<gene>
    <name evidence="2" type="ORF">CTI12_AA295660</name>
</gene>
<reference evidence="2 3" key="1">
    <citation type="journal article" date="2018" name="Mol. Plant">
        <title>The genome of Artemisia annua provides insight into the evolution of Asteraceae family and artemisinin biosynthesis.</title>
        <authorList>
            <person name="Shen Q."/>
            <person name="Zhang L."/>
            <person name="Liao Z."/>
            <person name="Wang S."/>
            <person name="Yan T."/>
            <person name="Shi P."/>
            <person name="Liu M."/>
            <person name="Fu X."/>
            <person name="Pan Q."/>
            <person name="Wang Y."/>
            <person name="Lv Z."/>
            <person name="Lu X."/>
            <person name="Zhang F."/>
            <person name="Jiang W."/>
            <person name="Ma Y."/>
            <person name="Chen M."/>
            <person name="Hao X."/>
            <person name="Li L."/>
            <person name="Tang Y."/>
            <person name="Lv G."/>
            <person name="Zhou Y."/>
            <person name="Sun X."/>
            <person name="Brodelius P.E."/>
            <person name="Rose J.K.C."/>
            <person name="Tang K."/>
        </authorList>
    </citation>
    <scope>NUCLEOTIDE SEQUENCE [LARGE SCALE GENOMIC DNA]</scope>
    <source>
        <strain evidence="3">cv. Huhao1</strain>
        <tissue evidence="2">Leaf</tissue>
    </source>
</reference>